<dbReference type="RefSeq" id="WP_106524809.1">
    <property type="nucleotide sequence ID" value="NZ_PYGD01000011.1"/>
</dbReference>
<dbReference type="InterPro" id="IPR001509">
    <property type="entry name" value="Epimerase_deHydtase"/>
</dbReference>
<sequence>MKIIITGATGMVGEGVMLLCLEQPAITEVLVIGRKSLPLQHPRLRQLVVADFSELPAQATALRGYDACFFCAGVSSIGEDEASFTRKTFDFVVPFATTLCSINAAMTFIYVSGTRTDSTEQGKVMWARVKGRTENALLRLPFKAVYNFRPGFMQPVKGQKNVKTIYRVFNALAPVWYLLFPGWICTMREVGLAMIHCVTRGYSRPVLEVKDIKLQAK</sequence>
<comment type="caution">
    <text evidence="3">The sequence shown here is derived from an EMBL/GenBank/DDBJ whole genome shotgun (WGS) entry which is preliminary data.</text>
</comment>
<keyword evidence="4" id="KW-1185">Reference proteome</keyword>
<evidence type="ECO:0000259" key="2">
    <source>
        <dbReference type="Pfam" id="PF01370"/>
    </source>
</evidence>
<comment type="subcellular location">
    <subcellularLocation>
        <location evidence="1">Membrane</location>
    </subcellularLocation>
</comment>
<feature type="domain" description="NAD-dependent epimerase/dehydratase" evidence="2">
    <location>
        <begin position="3"/>
        <end position="83"/>
    </location>
</feature>
<protein>
    <submittedName>
        <fullName evidence="3">NAD-dependent epimerase/dehydratase family protein</fullName>
    </submittedName>
</protein>
<accession>A0A2P8CX60</accession>
<dbReference type="SUPFAM" id="SSF51735">
    <property type="entry name" value="NAD(P)-binding Rossmann-fold domains"/>
    <property type="match status" value="1"/>
</dbReference>
<dbReference type="Proteomes" id="UP000240572">
    <property type="component" value="Unassembled WGS sequence"/>
</dbReference>
<evidence type="ECO:0000256" key="1">
    <source>
        <dbReference type="ARBA" id="ARBA00004370"/>
    </source>
</evidence>
<organism evidence="3 4">
    <name type="scientific">Taibaiella chishuiensis</name>
    <dbReference type="NCBI Taxonomy" id="1434707"/>
    <lineage>
        <taxon>Bacteria</taxon>
        <taxon>Pseudomonadati</taxon>
        <taxon>Bacteroidota</taxon>
        <taxon>Chitinophagia</taxon>
        <taxon>Chitinophagales</taxon>
        <taxon>Chitinophagaceae</taxon>
        <taxon>Taibaiella</taxon>
    </lineage>
</organism>
<dbReference type="GO" id="GO:0016020">
    <property type="term" value="C:membrane"/>
    <property type="evidence" value="ECO:0007669"/>
    <property type="project" value="UniProtKB-SubCell"/>
</dbReference>
<evidence type="ECO:0000313" key="4">
    <source>
        <dbReference type="Proteomes" id="UP000240572"/>
    </source>
</evidence>
<dbReference type="OrthoDB" id="9798632at2"/>
<dbReference type="Gene3D" id="3.40.50.720">
    <property type="entry name" value="NAD(P)-binding Rossmann-like Domain"/>
    <property type="match status" value="1"/>
</dbReference>
<name>A0A2P8CX60_9BACT</name>
<gene>
    <name evidence="3" type="ORF">B0I18_111121</name>
</gene>
<dbReference type="EMBL" id="PYGD01000011">
    <property type="protein sequence ID" value="PSK89565.1"/>
    <property type="molecule type" value="Genomic_DNA"/>
</dbReference>
<dbReference type="PANTHER" id="PTHR14097">
    <property type="entry name" value="OXIDOREDUCTASE HTATIP2"/>
    <property type="match status" value="1"/>
</dbReference>
<dbReference type="PANTHER" id="PTHR14097:SF8">
    <property type="entry name" value="NAD(P)-BINDING DOMAIN-CONTAINING PROTEIN"/>
    <property type="match status" value="1"/>
</dbReference>
<evidence type="ECO:0000313" key="3">
    <source>
        <dbReference type="EMBL" id="PSK89565.1"/>
    </source>
</evidence>
<dbReference type="InterPro" id="IPR036291">
    <property type="entry name" value="NAD(P)-bd_dom_sf"/>
</dbReference>
<proteinExistence type="predicted"/>
<dbReference type="Pfam" id="PF01370">
    <property type="entry name" value="Epimerase"/>
    <property type="match status" value="1"/>
</dbReference>
<dbReference type="AlphaFoldDB" id="A0A2P8CX60"/>
<reference evidence="3 4" key="1">
    <citation type="submission" date="2018-03" db="EMBL/GenBank/DDBJ databases">
        <title>Genomic Encyclopedia of Type Strains, Phase III (KMG-III): the genomes of soil and plant-associated and newly described type strains.</title>
        <authorList>
            <person name="Whitman W."/>
        </authorList>
    </citation>
    <scope>NUCLEOTIDE SEQUENCE [LARGE SCALE GENOMIC DNA]</scope>
    <source>
        <strain evidence="3 4">CGMCC 1.12700</strain>
    </source>
</reference>